<keyword evidence="4" id="KW-1185">Reference proteome</keyword>
<reference evidence="4" key="1">
    <citation type="journal article" date="2019" name="Int. J. Syst. Evol. Microbiol.">
        <title>The Global Catalogue of Microorganisms (GCM) 10K type strain sequencing project: providing services to taxonomists for standard genome sequencing and annotation.</title>
        <authorList>
            <consortium name="The Broad Institute Genomics Platform"/>
            <consortium name="The Broad Institute Genome Sequencing Center for Infectious Disease"/>
            <person name="Wu L."/>
            <person name="Ma J."/>
        </authorList>
    </citation>
    <scope>NUCLEOTIDE SEQUENCE [LARGE SCALE GENOMIC DNA]</scope>
    <source>
        <strain evidence="4">CGMCC 4.7382</strain>
    </source>
</reference>
<evidence type="ECO:0000256" key="1">
    <source>
        <dbReference type="ARBA" id="ARBA00023115"/>
    </source>
</evidence>
<dbReference type="NCBIfam" id="NF037959">
    <property type="entry name" value="MFS_SpdSyn"/>
    <property type="match status" value="1"/>
</dbReference>
<dbReference type="EMBL" id="JBHTBH010000006">
    <property type="protein sequence ID" value="MFC7329022.1"/>
    <property type="molecule type" value="Genomic_DNA"/>
</dbReference>
<dbReference type="PANTHER" id="PTHR43317">
    <property type="entry name" value="THERMOSPERMINE SYNTHASE ACAULIS5"/>
    <property type="match status" value="1"/>
</dbReference>
<feature type="transmembrane region" description="Helical" evidence="2">
    <location>
        <begin position="143"/>
        <end position="163"/>
    </location>
</feature>
<dbReference type="RefSeq" id="WP_379871667.1">
    <property type="nucleotide sequence ID" value="NZ_JBHTBH010000006.1"/>
</dbReference>
<protein>
    <submittedName>
        <fullName evidence="3">Fused MFS/spermidine synthase</fullName>
    </submittedName>
</protein>
<dbReference type="SUPFAM" id="SSF53335">
    <property type="entry name" value="S-adenosyl-L-methionine-dependent methyltransferases"/>
    <property type="match status" value="1"/>
</dbReference>
<name>A0ABW2KGC3_9ACTN</name>
<accession>A0ABW2KGC3</accession>
<proteinExistence type="predicted"/>
<keyword evidence="2" id="KW-0472">Membrane</keyword>
<dbReference type="Gene3D" id="3.40.50.150">
    <property type="entry name" value="Vaccinia Virus protein VP39"/>
    <property type="match status" value="1"/>
</dbReference>
<evidence type="ECO:0000313" key="3">
    <source>
        <dbReference type="EMBL" id="MFC7329022.1"/>
    </source>
</evidence>
<evidence type="ECO:0000313" key="4">
    <source>
        <dbReference type="Proteomes" id="UP001596540"/>
    </source>
</evidence>
<feature type="transmembrane region" description="Helical" evidence="2">
    <location>
        <begin position="169"/>
        <end position="188"/>
    </location>
</feature>
<comment type="caution">
    <text evidence="3">The sequence shown here is derived from an EMBL/GenBank/DDBJ whole genome shotgun (WGS) entry which is preliminary data.</text>
</comment>
<feature type="transmembrane region" description="Helical" evidence="2">
    <location>
        <begin position="195"/>
        <end position="215"/>
    </location>
</feature>
<keyword evidence="2" id="KW-0812">Transmembrane</keyword>
<evidence type="ECO:0000256" key="2">
    <source>
        <dbReference type="SAM" id="Phobius"/>
    </source>
</evidence>
<gene>
    <name evidence="3" type="ORF">ACFQRF_14860</name>
</gene>
<dbReference type="PANTHER" id="PTHR43317:SF1">
    <property type="entry name" value="THERMOSPERMINE SYNTHASE ACAULIS5"/>
    <property type="match status" value="1"/>
</dbReference>
<dbReference type="Proteomes" id="UP001596540">
    <property type="component" value="Unassembled WGS sequence"/>
</dbReference>
<feature type="transmembrane region" description="Helical" evidence="2">
    <location>
        <begin position="103"/>
        <end position="122"/>
    </location>
</feature>
<keyword evidence="1" id="KW-0620">Polyamine biosynthesis</keyword>
<sequence>MNRILATVLVVLSSAVVLVLEVTVTRLAAPYAGDTLETYTAAIGVALAAIALGSKLGGDAADRRPPARLLGPLLIFGGGLTMLARPIVLAIGPPLTGAGPITALLLVTSSIAAPAALLSAVTPVVVKTQLADLERTGSTVGRISAWGTVGALAGTFLTGYVLIAALPVSAVLLATGGALVLVGAVLLLRDGLPRGLRAGSAMAAVPVLGAGLLVATPSPCDAETAYYCARVTADPERPTGRVLYLDDLRHGYVDTADPAHLEFAYTQWFAAAVDSYPHTAGDRPLTALHVGGGAFTMPRWLAATRPGSTSEVLEVDPAVTELAREELGLRTGPELVVREGDARIGITEAATDGFDVIVGDAFGGLSVPWHLATAEFTAEVDRALRADGLYVVNVIDRGPRDFLAAEVATIATVFEHVALVADRGGLDGETGGNHVIAAAHRPIDPAALDAAVAGLGHPGEVAGPDRLTAWAERGQVLTDDHAPVDQLLTPYLS</sequence>
<feature type="transmembrane region" description="Helical" evidence="2">
    <location>
        <begin position="69"/>
        <end position="91"/>
    </location>
</feature>
<organism evidence="3 4">
    <name type="scientific">Marinactinospora rubrisoli</name>
    <dbReference type="NCBI Taxonomy" id="2715399"/>
    <lineage>
        <taxon>Bacteria</taxon>
        <taxon>Bacillati</taxon>
        <taxon>Actinomycetota</taxon>
        <taxon>Actinomycetes</taxon>
        <taxon>Streptosporangiales</taxon>
        <taxon>Nocardiopsidaceae</taxon>
        <taxon>Marinactinospora</taxon>
    </lineage>
</organism>
<dbReference type="InterPro" id="IPR036259">
    <property type="entry name" value="MFS_trans_sf"/>
</dbReference>
<dbReference type="InterPro" id="IPR029063">
    <property type="entry name" value="SAM-dependent_MTases_sf"/>
</dbReference>
<dbReference type="CDD" id="cd02440">
    <property type="entry name" value="AdoMet_MTases"/>
    <property type="match status" value="1"/>
</dbReference>
<keyword evidence="2" id="KW-1133">Transmembrane helix</keyword>
<feature type="transmembrane region" description="Helical" evidence="2">
    <location>
        <begin position="38"/>
        <end position="57"/>
    </location>
</feature>
<dbReference type="Gene3D" id="1.20.1250.20">
    <property type="entry name" value="MFS general substrate transporter like domains"/>
    <property type="match status" value="1"/>
</dbReference>